<comment type="caution">
    <text evidence="4">The sequence shown here is derived from an EMBL/GenBank/DDBJ whole genome shotgun (WGS) entry which is preliminary data.</text>
</comment>
<evidence type="ECO:0000259" key="3">
    <source>
        <dbReference type="Pfam" id="PF10390"/>
    </source>
</evidence>
<evidence type="ECO:0000256" key="1">
    <source>
        <dbReference type="SAM" id="Coils"/>
    </source>
</evidence>
<dbReference type="GO" id="GO:0006368">
    <property type="term" value="P:transcription elongation by RNA polymerase II"/>
    <property type="evidence" value="ECO:0007669"/>
    <property type="project" value="InterPro"/>
</dbReference>
<feature type="compositionally biased region" description="Low complexity" evidence="2">
    <location>
        <begin position="376"/>
        <end position="387"/>
    </location>
</feature>
<dbReference type="SUPFAM" id="SSF46785">
    <property type="entry name" value="Winged helix' DNA-binding domain"/>
    <property type="match status" value="1"/>
</dbReference>
<dbReference type="Gene3D" id="1.10.10.2670">
    <property type="entry name" value="E3 ubiquitin-protein ligase"/>
    <property type="match status" value="1"/>
</dbReference>
<dbReference type="AlphaFoldDB" id="A0A9P5SSV9"/>
<keyword evidence="1" id="KW-0175">Coiled coil</keyword>
<evidence type="ECO:0000313" key="4">
    <source>
        <dbReference type="EMBL" id="KAF9337817.1"/>
    </source>
</evidence>
<gene>
    <name evidence="4" type="ORF">BG006_002537</name>
</gene>
<feature type="coiled-coil region" evidence="1">
    <location>
        <begin position="456"/>
        <end position="483"/>
    </location>
</feature>
<dbReference type="InterPro" id="IPR019464">
    <property type="entry name" value="ELL_N"/>
</dbReference>
<dbReference type="InterPro" id="IPR042065">
    <property type="entry name" value="E3_ELL-like"/>
</dbReference>
<organism evidence="4 5">
    <name type="scientific">Podila minutissima</name>
    <dbReference type="NCBI Taxonomy" id="64525"/>
    <lineage>
        <taxon>Eukaryota</taxon>
        <taxon>Fungi</taxon>
        <taxon>Fungi incertae sedis</taxon>
        <taxon>Mucoromycota</taxon>
        <taxon>Mortierellomycotina</taxon>
        <taxon>Mortierellomycetes</taxon>
        <taxon>Mortierellales</taxon>
        <taxon>Mortierellaceae</taxon>
        <taxon>Podila</taxon>
    </lineage>
</organism>
<dbReference type="Pfam" id="PF10390">
    <property type="entry name" value="ELL"/>
    <property type="match status" value="1"/>
</dbReference>
<evidence type="ECO:0000313" key="5">
    <source>
        <dbReference type="Proteomes" id="UP000696485"/>
    </source>
</evidence>
<dbReference type="Proteomes" id="UP000696485">
    <property type="component" value="Unassembled WGS sequence"/>
</dbReference>
<proteinExistence type="predicted"/>
<name>A0A9P5SSV9_9FUNG</name>
<sequence>MPLNHNDHFVVNAAQPSRRHVIEFKLSEEVLEEILNGNESLQLDMNQAKLLVGSTAFDFTHMGGISNMELYKLAPGFKQLDLVGDIKAKCTIQRTLAKKGAKKATNYEPVRTTQILDPNDLKKRTKTTQPSVRRAPSPLPSAATSATAGAVVPLKTRVIQLLALQPLGLSELQNKVGSGDLQAIMPMVATLSGGKYILKAEAYREVKIYDWKNYSAKQREVVVKNASAAFDKLGLGPDAYERSKLSEKARHSPPLVAEGNHVAGTMDTSSKWRNGGGGSESEGLENGKAGLLKPSSARKKATTKKSPVTPSLPSKKKGTSSSAKSTSKSAVRSLDIATILDQVPNHSAKVMAATLKPPGSVHAGGSPSTAGRRPSVTTPNGNGVTTVIPKKGSETKKTSGGNKDSSGVSRYKIPKVGSGTTLPRKPPSPAFVVPPIRTQAEYEEISRQFMDRYQEMKKLKTAMDEKKVLLEELKIQLEKAMGTDREPALKRKVQEAFGEDTVDRKVLRMNGEPRSGVSSEKAAAAKLDKVGHMSIKTMADRYKTLHAEAEMIKAALVEASAAAQAAADRNGTSGGNG</sequence>
<evidence type="ECO:0000256" key="2">
    <source>
        <dbReference type="SAM" id="MobiDB-lite"/>
    </source>
</evidence>
<feature type="region of interest" description="Disordered" evidence="2">
    <location>
        <begin position="121"/>
        <end position="142"/>
    </location>
</feature>
<dbReference type="GO" id="GO:0008023">
    <property type="term" value="C:transcription elongation factor complex"/>
    <property type="evidence" value="ECO:0007669"/>
    <property type="project" value="InterPro"/>
</dbReference>
<feature type="region of interest" description="Disordered" evidence="2">
    <location>
        <begin position="244"/>
        <end position="330"/>
    </location>
</feature>
<feature type="domain" description="RNA polymerase II elongation factor ELL N-terminal" evidence="3">
    <location>
        <begin position="97"/>
        <end position="224"/>
    </location>
</feature>
<accession>A0A9P5SSV9</accession>
<dbReference type="InterPro" id="IPR036390">
    <property type="entry name" value="WH_DNA-bd_sf"/>
</dbReference>
<reference evidence="4" key="1">
    <citation type="journal article" date="2020" name="Fungal Divers.">
        <title>Resolving the Mortierellaceae phylogeny through synthesis of multi-gene phylogenetics and phylogenomics.</title>
        <authorList>
            <person name="Vandepol N."/>
            <person name="Liber J."/>
            <person name="Desiro A."/>
            <person name="Na H."/>
            <person name="Kennedy M."/>
            <person name="Barry K."/>
            <person name="Grigoriev I.V."/>
            <person name="Miller A.N."/>
            <person name="O'Donnell K."/>
            <person name="Stajich J.E."/>
            <person name="Bonito G."/>
        </authorList>
    </citation>
    <scope>NUCLEOTIDE SEQUENCE</scope>
    <source>
        <strain evidence="4">NVP1</strain>
    </source>
</reference>
<dbReference type="EMBL" id="JAAAUY010000016">
    <property type="protein sequence ID" value="KAF9337817.1"/>
    <property type="molecule type" value="Genomic_DNA"/>
</dbReference>
<keyword evidence="5" id="KW-1185">Reference proteome</keyword>
<feature type="compositionally biased region" description="Low complexity" evidence="2">
    <location>
        <begin position="130"/>
        <end position="142"/>
    </location>
</feature>
<protein>
    <recommendedName>
        <fullName evidence="3">RNA polymerase II elongation factor ELL N-terminal domain-containing protein</fullName>
    </recommendedName>
</protein>
<feature type="compositionally biased region" description="Low complexity" evidence="2">
    <location>
        <begin position="319"/>
        <end position="330"/>
    </location>
</feature>
<feature type="region of interest" description="Disordered" evidence="2">
    <location>
        <begin position="356"/>
        <end position="430"/>
    </location>
</feature>